<name>A0A1A9I7Q7_9BACT</name>
<dbReference type="RefSeq" id="WP_067760861.1">
    <property type="nucleotide sequence ID" value="NZ_CP015772.1"/>
</dbReference>
<sequence length="334" mass="37856">MRFFRWIFLFLICVAIVLLGLSFLAPVQQQVVRSVVINAPAKKVYEQMLLLQNFNNWSIWGKADSSIQYTSNRIPDGQVGTTITWNGNALLSGKGKIQLTGLLENRQITHHITLLEPQHLEADSKFDLTEQNNATSVTWTFTVPSERPWNVYNLFYSLDKEKGAEFEKGLQALKMMIEKAPIVPPNTPRIVNTNFSLTNYVSIRQQVRRADLPAFFTTHFHHLEHYTLKDSAATDVRTGLFYKKDEKALQDDVAAAIQIPAGFNPALRSPEELISIPASKAIEVRITGNNPATKDLAYKTLNDYIADRQLKTQAPVIEEYTAKDSTTRIIYLVE</sequence>
<protein>
    <recommendedName>
        <fullName evidence="3">Polyketide cyclase</fullName>
    </recommendedName>
</protein>
<accession>A0A1A9I7Q7</accession>
<dbReference type="InterPro" id="IPR023393">
    <property type="entry name" value="START-like_dom_sf"/>
</dbReference>
<dbReference type="OrthoDB" id="9807923at2"/>
<organism evidence="1 2">
    <name type="scientific">Niabella ginsenosidivorans</name>
    <dbReference type="NCBI Taxonomy" id="1176587"/>
    <lineage>
        <taxon>Bacteria</taxon>
        <taxon>Pseudomonadati</taxon>
        <taxon>Bacteroidota</taxon>
        <taxon>Chitinophagia</taxon>
        <taxon>Chitinophagales</taxon>
        <taxon>Chitinophagaceae</taxon>
        <taxon>Niabella</taxon>
    </lineage>
</organism>
<evidence type="ECO:0000313" key="2">
    <source>
        <dbReference type="Proteomes" id="UP000077667"/>
    </source>
</evidence>
<dbReference type="SUPFAM" id="SSF55961">
    <property type="entry name" value="Bet v1-like"/>
    <property type="match status" value="1"/>
</dbReference>
<gene>
    <name evidence="1" type="ORF">A8C56_22375</name>
</gene>
<dbReference type="Proteomes" id="UP000077667">
    <property type="component" value="Chromosome"/>
</dbReference>
<dbReference type="Gene3D" id="3.30.530.20">
    <property type="match status" value="1"/>
</dbReference>
<evidence type="ECO:0008006" key="3">
    <source>
        <dbReference type="Google" id="ProtNLM"/>
    </source>
</evidence>
<dbReference type="KEGG" id="nia:A8C56_22375"/>
<dbReference type="EMBL" id="CP015772">
    <property type="protein sequence ID" value="ANH83365.1"/>
    <property type="molecule type" value="Genomic_DNA"/>
</dbReference>
<dbReference type="STRING" id="1176587.A8C56_22375"/>
<keyword evidence="2" id="KW-1185">Reference proteome</keyword>
<proteinExistence type="predicted"/>
<reference evidence="1 2" key="1">
    <citation type="submission" date="2016-05" db="EMBL/GenBank/DDBJ databases">
        <title>Niabella ginsenosidivorans BS26 whole genome sequencing.</title>
        <authorList>
            <person name="Im W.T."/>
            <person name="Siddiqi M.Z."/>
        </authorList>
    </citation>
    <scope>NUCLEOTIDE SEQUENCE [LARGE SCALE GENOMIC DNA]</scope>
    <source>
        <strain evidence="1 2">BS26</strain>
    </source>
</reference>
<dbReference type="AlphaFoldDB" id="A0A1A9I7Q7"/>
<evidence type="ECO:0000313" key="1">
    <source>
        <dbReference type="EMBL" id="ANH83365.1"/>
    </source>
</evidence>